<feature type="domain" description="PpiC" evidence="13">
    <location>
        <begin position="265"/>
        <end position="366"/>
    </location>
</feature>
<keyword evidence="11 14" id="KW-0413">Isomerase</keyword>
<evidence type="ECO:0000259" key="13">
    <source>
        <dbReference type="PROSITE" id="PS50198"/>
    </source>
</evidence>
<keyword evidence="11" id="KW-0697">Rotamase</keyword>
<dbReference type="SUPFAM" id="SSF109998">
    <property type="entry name" value="Triger factor/SurA peptide-binding domain-like"/>
    <property type="match status" value="1"/>
</dbReference>
<dbReference type="RefSeq" id="WP_264984088.1">
    <property type="nucleotide sequence ID" value="NZ_AP026708.1"/>
</dbReference>
<dbReference type="Pfam" id="PF13616">
    <property type="entry name" value="Rotamase_3"/>
    <property type="match status" value="1"/>
</dbReference>
<dbReference type="PROSITE" id="PS01096">
    <property type="entry name" value="PPIC_PPIASE_1"/>
    <property type="match status" value="1"/>
</dbReference>
<dbReference type="InterPro" id="IPR000297">
    <property type="entry name" value="PPIase_PpiC"/>
</dbReference>
<dbReference type="Pfam" id="PF13624">
    <property type="entry name" value="SurA_N_3"/>
    <property type="match status" value="1"/>
</dbReference>
<keyword evidence="3" id="KW-0997">Cell inner membrane</keyword>
<keyword evidence="4 12" id="KW-0812">Transmembrane</keyword>
<dbReference type="PROSITE" id="PS50198">
    <property type="entry name" value="PPIC_PPIASE_2"/>
    <property type="match status" value="1"/>
</dbReference>
<keyword evidence="6 12" id="KW-0472">Membrane</keyword>
<protein>
    <recommendedName>
        <fullName evidence="9">Periplasmic chaperone PpiD</fullName>
    </recommendedName>
    <alternativeName>
        <fullName evidence="10">Periplasmic folding chaperone</fullName>
    </alternativeName>
</protein>
<keyword evidence="7" id="KW-0143">Chaperone</keyword>
<gene>
    <name evidence="14" type="ORF">JCM14722_15850</name>
</gene>
<dbReference type="InterPro" id="IPR027304">
    <property type="entry name" value="Trigger_fact/SurA_dom_sf"/>
</dbReference>
<comment type="subcellular location">
    <subcellularLocation>
        <location evidence="1">Cell inner membrane</location>
        <topology evidence="1">Single-pass type II membrane protein</topology>
        <orientation evidence="1">Periplasmic side</orientation>
    </subcellularLocation>
</comment>
<reference evidence="14" key="1">
    <citation type="submission" date="2022-08" db="EMBL/GenBank/DDBJ databases">
        <title>Genome Sequence of the sulphate-reducing bacterium, Pseudodesulfovibrio portus JCM14722.</title>
        <authorList>
            <person name="Kondo R."/>
            <person name="Kataoka T."/>
        </authorList>
    </citation>
    <scope>NUCLEOTIDE SEQUENCE</scope>
    <source>
        <strain evidence="14">JCM 14722</strain>
    </source>
</reference>
<keyword evidence="15" id="KW-1185">Reference proteome</keyword>
<evidence type="ECO:0000256" key="2">
    <source>
        <dbReference type="ARBA" id="ARBA00022475"/>
    </source>
</evidence>
<evidence type="ECO:0000256" key="7">
    <source>
        <dbReference type="ARBA" id="ARBA00023186"/>
    </source>
</evidence>
<evidence type="ECO:0000256" key="11">
    <source>
        <dbReference type="PROSITE-ProRule" id="PRU00278"/>
    </source>
</evidence>
<dbReference type="Gene3D" id="1.10.4030.10">
    <property type="entry name" value="Porin chaperone SurA, peptide-binding domain"/>
    <property type="match status" value="1"/>
</dbReference>
<dbReference type="Proteomes" id="UP001061361">
    <property type="component" value="Chromosome"/>
</dbReference>
<evidence type="ECO:0000256" key="9">
    <source>
        <dbReference type="ARBA" id="ARBA00040743"/>
    </source>
</evidence>
<feature type="transmembrane region" description="Helical" evidence="12">
    <location>
        <begin position="12"/>
        <end position="34"/>
    </location>
</feature>
<dbReference type="EMBL" id="AP026708">
    <property type="protein sequence ID" value="BDQ34043.1"/>
    <property type="molecule type" value="Genomic_DNA"/>
</dbReference>
<dbReference type="Gene3D" id="3.10.50.40">
    <property type="match status" value="1"/>
</dbReference>
<evidence type="ECO:0000256" key="5">
    <source>
        <dbReference type="ARBA" id="ARBA00022989"/>
    </source>
</evidence>
<evidence type="ECO:0000313" key="15">
    <source>
        <dbReference type="Proteomes" id="UP001061361"/>
    </source>
</evidence>
<dbReference type="GO" id="GO:0016853">
    <property type="term" value="F:isomerase activity"/>
    <property type="evidence" value="ECO:0007669"/>
    <property type="project" value="UniProtKB-KW"/>
</dbReference>
<dbReference type="PANTHER" id="PTHR47529:SF1">
    <property type="entry name" value="PERIPLASMIC CHAPERONE PPID"/>
    <property type="match status" value="1"/>
</dbReference>
<evidence type="ECO:0000256" key="6">
    <source>
        <dbReference type="ARBA" id="ARBA00023136"/>
    </source>
</evidence>
<evidence type="ECO:0000256" key="1">
    <source>
        <dbReference type="ARBA" id="ARBA00004382"/>
    </source>
</evidence>
<dbReference type="InterPro" id="IPR023058">
    <property type="entry name" value="PPIase_PpiC_CS"/>
</dbReference>
<evidence type="ECO:0000256" key="4">
    <source>
        <dbReference type="ARBA" id="ARBA00022692"/>
    </source>
</evidence>
<keyword evidence="2" id="KW-1003">Cell membrane</keyword>
<evidence type="ECO:0000313" key="14">
    <source>
        <dbReference type="EMBL" id="BDQ34043.1"/>
    </source>
</evidence>
<keyword evidence="5 12" id="KW-1133">Transmembrane helix</keyword>
<accession>A0ABM8ARN9</accession>
<evidence type="ECO:0000256" key="3">
    <source>
        <dbReference type="ARBA" id="ARBA00022519"/>
    </source>
</evidence>
<evidence type="ECO:0000256" key="10">
    <source>
        <dbReference type="ARBA" id="ARBA00042775"/>
    </source>
</evidence>
<organism evidence="14 15">
    <name type="scientific">Pseudodesulfovibrio portus</name>
    <dbReference type="NCBI Taxonomy" id="231439"/>
    <lineage>
        <taxon>Bacteria</taxon>
        <taxon>Pseudomonadati</taxon>
        <taxon>Thermodesulfobacteriota</taxon>
        <taxon>Desulfovibrionia</taxon>
        <taxon>Desulfovibrionales</taxon>
        <taxon>Desulfovibrionaceae</taxon>
    </lineage>
</organism>
<sequence length="631" mass="69573">MLDIMRKNASGWIVKILFAVIIVVFVFAFGMSGLNSTGDPVLAKVGDQVVTRAEFETVYQRMAEAVSRSNPDVPREQLQSPEFRKMVLGDLLSRKLLLAEAEKLGIAASDKEVFAGIAVQKGFQDANGRFDKDIYAAVLRQNRMTPAQFEADFKQQLIMSKVKDAVASSARVTAEQARQMYDWVGEQVRIDYIQVKAAMFVDDAAVSGDEVNAFYEANKERFKIPERIKIRQLVFTPVELAKNQAVTDEEVAAYYAANQASMEEGEQVKARHILVMVKDTDPDSVKTEAKKKIEMVLEKAKSGEDFAKLAQEYSEGPTGPSGGDLGWFGRGAMVPAFEEAAFGAAKGDIVGPVKSRFGWHVIKVEDRKEGSARTLDDAKDEIRIQIAQEKASEQVQDLLDQSLDRLVSGMTLEDIAKELGLEVVSGEPMPADFLSQAYGVTPEVTQALKELAPGKAYESPVNINGGYMLVEKVEDVPAAYMEIDKVTPAITNLLKNQKTAELAGNKADEIHKALIADPVGAEKTYERKIAVSEPFDRQGNITGLGASQELAEAVFAAKDTAWLPDVYVINNSAVIARLDERIPASEATWEQQKDFWMEQAGNAYKQEMLAAYMDELSKNADIEITRPDLLQ</sequence>
<evidence type="ECO:0000256" key="12">
    <source>
        <dbReference type="SAM" id="Phobius"/>
    </source>
</evidence>
<name>A0ABM8ARN9_9BACT</name>
<dbReference type="SUPFAM" id="SSF54534">
    <property type="entry name" value="FKBP-like"/>
    <property type="match status" value="1"/>
</dbReference>
<dbReference type="InterPro" id="IPR052029">
    <property type="entry name" value="PpiD_chaperone"/>
</dbReference>
<dbReference type="PANTHER" id="PTHR47529">
    <property type="entry name" value="PEPTIDYL-PROLYL CIS-TRANS ISOMERASE D"/>
    <property type="match status" value="1"/>
</dbReference>
<proteinExistence type="inferred from homology"/>
<dbReference type="InterPro" id="IPR046357">
    <property type="entry name" value="PPIase_dom_sf"/>
</dbReference>
<comment type="similarity">
    <text evidence="8">Belongs to the PpiD chaperone family.</text>
</comment>
<evidence type="ECO:0000256" key="8">
    <source>
        <dbReference type="ARBA" id="ARBA00038408"/>
    </source>
</evidence>